<reference evidence="2" key="1">
    <citation type="submission" date="2015-04" db="UniProtKB">
        <authorList>
            <consortium name="EnsemblPlants"/>
        </authorList>
    </citation>
    <scope>IDENTIFICATION</scope>
</reference>
<evidence type="ECO:0000256" key="1">
    <source>
        <dbReference type="SAM" id="MobiDB-lite"/>
    </source>
</evidence>
<dbReference type="AlphaFoldDB" id="A0A0E0B0W5"/>
<name>A0A0E0B0W5_9ORYZ</name>
<sequence length="68" mass="7624">MTRPTEVIQRRARPSRRSLQGESPQGNTSNEETAPIRINVTDPGIPGRAFAQDSLKKCRTSKKLEQEC</sequence>
<protein>
    <submittedName>
        <fullName evidence="2">Uncharacterized protein</fullName>
    </submittedName>
</protein>
<evidence type="ECO:0000313" key="3">
    <source>
        <dbReference type="Proteomes" id="UP000026961"/>
    </source>
</evidence>
<dbReference type="Gramene" id="OGLUM09G04790.1">
    <property type="protein sequence ID" value="OGLUM09G04790.1"/>
    <property type="gene ID" value="OGLUM09G04790"/>
</dbReference>
<organism evidence="2">
    <name type="scientific">Oryza glumipatula</name>
    <dbReference type="NCBI Taxonomy" id="40148"/>
    <lineage>
        <taxon>Eukaryota</taxon>
        <taxon>Viridiplantae</taxon>
        <taxon>Streptophyta</taxon>
        <taxon>Embryophyta</taxon>
        <taxon>Tracheophyta</taxon>
        <taxon>Spermatophyta</taxon>
        <taxon>Magnoliopsida</taxon>
        <taxon>Liliopsida</taxon>
        <taxon>Poales</taxon>
        <taxon>Poaceae</taxon>
        <taxon>BOP clade</taxon>
        <taxon>Oryzoideae</taxon>
        <taxon>Oryzeae</taxon>
        <taxon>Oryzinae</taxon>
        <taxon>Oryza</taxon>
    </lineage>
</organism>
<dbReference type="Proteomes" id="UP000026961">
    <property type="component" value="Chromosome 9"/>
</dbReference>
<dbReference type="EnsemblPlants" id="OGLUM09G04790.1">
    <property type="protein sequence ID" value="OGLUM09G04790.1"/>
    <property type="gene ID" value="OGLUM09G04790"/>
</dbReference>
<reference evidence="2" key="2">
    <citation type="submission" date="2018-05" db="EMBL/GenBank/DDBJ databases">
        <title>OgluRS3 (Oryza glumaepatula Reference Sequence Version 3).</title>
        <authorList>
            <person name="Zhang J."/>
            <person name="Kudrna D."/>
            <person name="Lee S."/>
            <person name="Talag J."/>
            <person name="Welchert J."/>
            <person name="Wing R.A."/>
        </authorList>
    </citation>
    <scope>NUCLEOTIDE SEQUENCE [LARGE SCALE GENOMIC DNA]</scope>
</reference>
<feature type="compositionally biased region" description="Polar residues" evidence="1">
    <location>
        <begin position="17"/>
        <end position="32"/>
    </location>
</feature>
<evidence type="ECO:0000313" key="2">
    <source>
        <dbReference type="EnsemblPlants" id="OGLUM09G04790.1"/>
    </source>
</evidence>
<proteinExistence type="predicted"/>
<keyword evidence="3" id="KW-1185">Reference proteome</keyword>
<accession>A0A0E0B0W5</accession>
<dbReference type="HOGENOM" id="CLU_2798107_0_0_1"/>
<feature type="region of interest" description="Disordered" evidence="1">
    <location>
        <begin position="1"/>
        <end position="48"/>
    </location>
</feature>